<protein>
    <recommendedName>
        <fullName evidence="6">C2H2-type domain-containing protein</fullName>
    </recommendedName>
</protein>
<dbReference type="SMART" id="SM00355">
    <property type="entry name" value="ZnF_C2H2"/>
    <property type="match status" value="2"/>
</dbReference>
<dbReference type="SUPFAM" id="SSF57667">
    <property type="entry name" value="beta-beta-alpha zinc fingers"/>
    <property type="match status" value="1"/>
</dbReference>
<evidence type="ECO:0000313" key="9">
    <source>
        <dbReference type="Proteomes" id="UP000001307"/>
    </source>
</evidence>
<accession>E4WY98</accession>
<evidence type="ECO:0000259" key="6">
    <source>
        <dbReference type="PROSITE" id="PS50157"/>
    </source>
</evidence>
<reference evidence="7" key="1">
    <citation type="journal article" date="2010" name="Science">
        <title>Plasticity of animal genome architecture unmasked by rapid evolution of a pelagic tunicate.</title>
        <authorList>
            <person name="Denoeud F."/>
            <person name="Henriet S."/>
            <person name="Mungpakdee S."/>
            <person name="Aury J.M."/>
            <person name="Da Silva C."/>
            <person name="Brinkmann H."/>
            <person name="Mikhaleva J."/>
            <person name="Olsen L.C."/>
            <person name="Jubin C."/>
            <person name="Canestro C."/>
            <person name="Bouquet J.M."/>
            <person name="Danks G."/>
            <person name="Poulain J."/>
            <person name="Campsteijn C."/>
            <person name="Adamski M."/>
            <person name="Cross I."/>
            <person name="Yadetie F."/>
            <person name="Muffato M."/>
            <person name="Louis A."/>
            <person name="Butcher S."/>
            <person name="Tsagkogeorga G."/>
            <person name="Konrad A."/>
            <person name="Singh S."/>
            <person name="Jensen M.F."/>
            <person name="Cong E.H."/>
            <person name="Eikeseth-Otteraa H."/>
            <person name="Noel B."/>
            <person name="Anthouard V."/>
            <person name="Porcel B.M."/>
            <person name="Kachouri-Lafond R."/>
            <person name="Nishino A."/>
            <person name="Ugolini M."/>
            <person name="Chourrout P."/>
            <person name="Nishida H."/>
            <person name="Aasland R."/>
            <person name="Huzurbazar S."/>
            <person name="Westhof E."/>
            <person name="Delsuc F."/>
            <person name="Lehrach H."/>
            <person name="Reinhardt R."/>
            <person name="Weissenbach J."/>
            <person name="Roy S.W."/>
            <person name="Artiguenave F."/>
            <person name="Postlethwait J.H."/>
            <person name="Manak J.R."/>
            <person name="Thompson E.M."/>
            <person name="Jaillon O."/>
            <person name="Du Pasquier L."/>
            <person name="Boudinot P."/>
            <person name="Liberles D.A."/>
            <person name="Volff J.N."/>
            <person name="Philippe H."/>
            <person name="Lenhard B."/>
            <person name="Roest Crollius H."/>
            <person name="Wincker P."/>
            <person name="Chourrout D."/>
        </authorList>
    </citation>
    <scope>NUCLEOTIDE SEQUENCE [LARGE SCALE GENOMIC DNA]</scope>
</reference>
<evidence type="ECO:0000256" key="2">
    <source>
        <dbReference type="ARBA" id="ARBA00022737"/>
    </source>
</evidence>
<evidence type="ECO:0000256" key="4">
    <source>
        <dbReference type="ARBA" id="ARBA00022833"/>
    </source>
</evidence>
<keyword evidence="3 5" id="KW-0863">Zinc-finger</keyword>
<dbReference type="InterPro" id="IPR013087">
    <property type="entry name" value="Znf_C2H2_type"/>
</dbReference>
<dbReference type="PANTHER" id="PTHR23235">
    <property type="entry name" value="KRUEPPEL-LIKE TRANSCRIPTION FACTOR"/>
    <property type="match status" value="1"/>
</dbReference>
<dbReference type="Proteomes" id="UP000001307">
    <property type="component" value="Unassembled WGS sequence"/>
</dbReference>
<dbReference type="PROSITE" id="PS50157">
    <property type="entry name" value="ZINC_FINGER_C2H2_2"/>
    <property type="match status" value="1"/>
</dbReference>
<proteinExistence type="predicted"/>
<dbReference type="GO" id="GO:0000981">
    <property type="term" value="F:DNA-binding transcription factor activity, RNA polymerase II-specific"/>
    <property type="evidence" value="ECO:0007669"/>
    <property type="project" value="TreeGrafter"/>
</dbReference>
<dbReference type="AlphaFoldDB" id="E4WY98"/>
<dbReference type="InParanoid" id="E4WY98"/>
<dbReference type="GO" id="GO:0008270">
    <property type="term" value="F:zinc ion binding"/>
    <property type="evidence" value="ECO:0007669"/>
    <property type="project" value="UniProtKB-KW"/>
</dbReference>
<dbReference type="OrthoDB" id="6365676at2759"/>
<dbReference type="PROSITE" id="PS00028">
    <property type="entry name" value="ZINC_FINGER_C2H2_1"/>
    <property type="match status" value="2"/>
</dbReference>
<feature type="domain" description="C2H2-type" evidence="6">
    <location>
        <begin position="191"/>
        <end position="220"/>
    </location>
</feature>
<keyword evidence="4" id="KW-0862">Zinc</keyword>
<dbReference type="Proteomes" id="UP000011014">
    <property type="component" value="Unassembled WGS sequence"/>
</dbReference>
<evidence type="ECO:0000313" key="8">
    <source>
        <dbReference type="EMBL" id="CBY39362.1"/>
    </source>
</evidence>
<dbReference type="EMBL" id="FN653018">
    <property type="protein sequence ID" value="CBY22342.1"/>
    <property type="molecule type" value="Genomic_DNA"/>
</dbReference>
<dbReference type="PANTHER" id="PTHR23235:SF177">
    <property type="entry name" value="C2H2-TYPE DOMAIN-CONTAINING PROTEIN"/>
    <property type="match status" value="1"/>
</dbReference>
<keyword evidence="9" id="KW-1185">Reference proteome</keyword>
<dbReference type="Pfam" id="PF00096">
    <property type="entry name" value="zf-C2H2"/>
    <property type="match status" value="1"/>
</dbReference>
<evidence type="ECO:0000256" key="1">
    <source>
        <dbReference type="ARBA" id="ARBA00022723"/>
    </source>
</evidence>
<evidence type="ECO:0000256" key="5">
    <source>
        <dbReference type="PROSITE-ProRule" id="PRU00042"/>
    </source>
</evidence>
<dbReference type="GO" id="GO:0000978">
    <property type="term" value="F:RNA polymerase II cis-regulatory region sequence-specific DNA binding"/>
    <property type="evidence" value="ECO:0007669"/>
    <property type="project" value="TreeGrafter"/>
</dbReference>
<evidence type="ECO:0000256" key="3">
    <source>
        <dbReference type="ARBA" id="ARBA00022771"/>
    </source>
</evidence>
<name>E4WY98_OIKDI</name>
<dbReference type="Gene3D" id="3.30.160.60">
    <property type="entry name" value="Classic Zinc Finger"/>
    <property type="match status" value="1"/>
</dbReference>
<dbReference type="EMBL" id="FN655510">
    <property type="protein sequence ID" value="CBY39362.1"/>
    <property type="molecule type" value="Genomic_DNA"/>
</dbReference>
<gene>
    <name evidence="7" type="ORF">GSOID_T00011900001</name>
    <name evidence="8" type="ORF">GSOID_T00019927001</name>
</gene>
<keyword evidence="2" id="KW-0677">Repeat</keyword>
<dbReference type="InterPro" id="IPR036236">
    <property type="entry name" value="Znf_C2H2_sf"/>
</dbReference>
<evidence type="ECO:0000313" key="7">
    <source>
        <dbReference type="EMBL" id="CBY22342.1"/>
    </source>
</evidence>
<organism evidence="7">
    <name type="scientific">Oikopleura dioica</name>
    <name type="common">Tunicate</name>
    <dbReference type="NCBI Taxonomy" id="34765"/>
    <lineage>
        <taxon>Eukaryota</taxon>
        <taxon>Metazoa</taxon>
        <taxon>Chordata</taxon>
        <taxon>Tunicata</taxon>
        <taxon>Appendicularia</taxon>
        <taxon>Copelata</taxon>
        <taxon>Oikopleuridae</taxon>
        <taxon>Oikopleura</taxon>
    </lineage>
</organism>
<sequence>MTSSTDSFQNVAFELPQVDLSDLDFLAGLISPSTVSEQSYNSPDFAPSSGYNSGASDYPIDYSSSSPASLTDASICSAASIPTSSSIPNASYYHYPASAPSSYSPTYGAPYSPYPPQYFFPTSFSPSDFNAQALQSSMNSYLSAQPLPYEVPKSLKLEKSSLKNRRASRSKCPCLKCCHARANQIPSPTYHACVVKNCQKSYTRPAHLRSHLKSHDADGSLKCEICNSNFMTSDMLISHMFDHGKQLKL</sequence>
<keyword evidence="1" id="KW-0479">Metal-binding</keyword>